<dbReference type="Pfam" id="PF00076">
    <property type="entry name" value="RRM_1"/>
    <property type="match status" value="1"/>
</dbReference>
<gene>
    <name evidence="5" type="ORF">L596_008464</name>
</gene>
<dbReference type="PANTHER" id="PTHR23236">
    <property type="entry name" value="EUKARYOTIC TRANSLATION INITIATION FACTOR 4B/4H"/>
    <property type="match status" value="1"/>
</dbReference>
<dbReference type="InterPro" id="IPR012677">
    <property type="entry name" value="Nucleotide-bd_a/b_plait_sf"/>
</dbReference>
<dbReference type="Gene3D" id="3.30.70.330">
    <property type="match status" value="1"/>
</dbReference>
<evidence type="ECO:0000313" key="5">
    <source>
        <dbReference type="EMBL" id="TKR94137.1"/>
    </source>
</evidence>
<dbReference type="STRING" id="34508.A0A4U5PCK4"/>
<dbReference type="OrthoDB" id="272703at2759"/>
<dbReference type="SMART" id="SM00360">
    <property type="entry name" value="RRM"/>
    <property type="match status" value="1"/>
</dbReference>
<feature type="compositionally biased region" description="Basic and acidic residues" evidence="3">
    <location>
        <begin position="26"/>
        <end position="40"/>
    </location>
</feature>
<dbReference type="Proteomes" id="UP000298663">
    <property type="component" value="Unassembled WGS sequence"/>
</dbReference>
<dbReference type="AlphaFoldDB" id="A0A4U5PCK4"/>
<feature type="region of interest" description="Disordered" evidence="3">
    <location>
        <begin position="26"/>
        <end position="63"/>
    </location>
</feature>
<name>A0A4U5PCK4_STECR</name>
<proteinExistence type="predicted"/>
<dbReference type="SUPFAM" id="SSF54928">
    <property type="entry name" value="RNA-binding domain, RBD"/>
    <property type="match status" value="1"/>
</dbReference>
<keyword evidence="6" id="KW-1185">Reference proteome</keyword>
<evidence type="ECO:0000256" key="3">
    <source>
        <dbReference type="SAM" id="MobiDB-lite"/>
    </source>
</evidence>
<comment type="caution">
    <text evidence="5">The sequence shown here is derived from an EMBL/GenBank/DDBJ whole genome shotgun (WGS) entry which is preliminary data.</text>
</comment>
<organism evidence="5 6">
    <name type="scientific">Steinernema carpocapsae</name>
    <name type="common">Entomopathogenic nematode</name>
    <dbReference type="NCBI Taxonomy" id="34508"/>
    <lineage>
        <taxon>Eukaryota</taxon>
        <taxon>Metazoa</taxon>
        <taxon>Ecdysozoa</taxon>
        <taxon>Nematoda</taxon>
        <taxon>Chromadorea</taxon>
        <taxon>Rhabditida</taxon>
        <taxon>Tylenchina</taxon>
        <taxon>Panagrolaimomorpha</taxon>
        <taxon>Strongyloidoidea</taxon>
        <taxon>Steinernematidae</taxon>
        <taxon>Steinernema</taxon>
    </lineage>
</organism>
<dbReference type="PROSITE" id="PS50102">
    <property type="entry name" value="RRM"/>
    <property type="match status" value="1"/>
</dbReference>
<evidence type="ECO:0000256" key="2">
    <source>
        <dbReference type="PROSITE-ProRule" id="PRU00176"/>
    </source>
</evidence>
<evidence type="ECO:0000256" key="1">
    <source>
        <dbReference type="ARBA" id="ARBA00022884"/>
    </source>
</evidence>
<evidence type="ECO:0000259" key="4">
    <source>
        <dbReference type="PROSITE" id="PS50102"/>
    </source>
</evidence>
<keyword evidence="1 2" id="KW-0694">RNA-binding</keyword>
<accession>A0A4U5PCK4</accession>
<sequence length="201" mass="22918">MSLNAEATIEGKPDLQTLSARLAKVEEEDKKSQEFFKEIDSEPMESSEGVESEEPKAPKPTPRFALKIQDRFPTMEEKKRSDEKSLYVGNVDYSTTDEELKTHFEKVGKVVRATIMLNKINLTPKGYAYVEFESAVSIGKAFLELDETVLNGRKIDVRPKRSNLPGFTKNKTSYKKPWHGISMRFAGRISKIPHKKSQYQV</sequence>
<feature type="compositionally biased region" description="Acidic residues" evidence="3">
    <location>
        <begin position="41"/>
        <end position="52"/>
    </location>
</feature>
<reference evidence="5 6" key="1">
    <citation type="journal article" date="2015" name="Genome Biol.">
        <title>Comparative genomics of Steinernema reveals deeply conserved gene regulatory networks.</title>
        <authorList>
            <person name="Dillman A.R."/>
            <person name="Macchietto M."/>
            <person name="Porter C.F."/>
            <person name="Rogers A."/>
            <person name="Williams B."/>
            <person name="Antoshechkin I."/>
            <person name="Lee M.M."/>
            <person name="Goodwin Z."/>
            <person name="Lu X."/>
            <person name="Lewis E.E."/>
            <person name="Goodrich-Blair H."/>
            <person name="Stock S.P."/>
            <person name="Adams B.J."/>
            <person name="Sternberg P.W."/>
            <person name="Mortazavi A."/>
        </authorList>
    </citation>
    <scope>NUCLEOTIDE SEQUENCE [LARGE SCALE GENOMIC DNA]</scope>
    <source>
        <strain evidence="5 6">ALL</strain>
    </source>
</reference>
<evidence type="ECO:0000313" key="6">
    <source>
        <dbReference type="Proteomes" id="UP000298663"/>
    </source>
</evidence>
<dbReference type="InterPro" id="IPR000504">
    <property type="entry name" value="RRM_dom"/>
</dbReference>
<reference evidence="5 6" key="2">
    <citation type="journal article" date="2019" name="G3 (Bethesda)">
        <title>Hybrid Assembly of the Genome of the Entomopathogenic Nematode Steinernema carpocapsae Identifies the X-Chromosome.</title>
        <authorList>
            <person name="Serra L."/>
            <person name="Macchietto M."/>
            <person name="Macias-Munoz A."/>
            <person name="McGill C.J."/>
            <person name="Rodriguez I.M."/>
            <person name="Rodriguez B."/>
            <person name="Murad R."/>
            <person name="Mortazavi A."/>
        </authorList>
    </citation>
    <scope>NUCLEOTIDE SEQUENCE [LARGE SCALE GENOMIC DNA]</scope>
    <source>
        <strain evidence="5 6">ALL</strain>
    </source>
</reference>
<protein>
    <recommendedName>
        <fullName evidence="4">RRM domain-containing protein</fullName>
    </recommendedName>
</protein>
<feature type="domain" description="RRM" evidence="4">
    <location>
        <begin position="84"/>
        <end position="162"/>
    </location>
</feature>
<dbReference type="GO" id="GO:0008143">
    <property type="term" value="F:poly(A) binding"/>
    <property type="evidence" value="ECO:0007669"/>
    <property type="project" value="TreeGrafter"/>
</dbReference>
<dbReference type="EMBL" id="AZBU02000002">
    <property type="protein sequence ID" value="TKR94137.1"/>
    <property type="molecule type" value="Genomic_DNA"/>
</dbReference>
<dbReference type="PANTHER" id="PTHR23236:SF12">
    <property type="entry name" value="EUKARYOTIC INITIATION FACTOR 4B-RELATED"/>
    <property type="match status" value="1"/>
</dbReference>
<dbReference type="InterPro" id="IPR035979">
    <property type="entry name" value="RBD_domain_sf"/>
</dbReference>